<evidence type="ECO:0000313" key="3">
    <source>
        <dbReference type="Proteomes" id="UP000284375"/>
    </source>
</evidence>
<dbReference type="Proteomes" id="UP000284375">
    <property type="component" value="Unassembled WGS sequence"/>
</dbReference>
<dbReference type="EMBL" id="LJZO01000027">
    <property type="protein sequence ID" value="ROV94720.1"/>
    <property type="molecule type" value="Genomic_DNA"/>
</dbReference>
<sequence length="79" mass="8326">MTNTAVTPAGDSGAVSFCTIPLKRGISTDGTATAEVLATARPVGMHDQEKGGVMEETGPREIRRDSGFFSKNKHPSGEY</sequence>
<gene>
    <name evidence="2" type="ORF">VSDG_06108</name>
</gene>
<feature type="compositionally biased region" description="Basic and acidic residues" evidence="1">
    <location>
        <begin position="44"/>
        <end position="66"/>
    </location>
</feature>
<proteinExistence type="predicted"/>
<name>A0A423VUG8_CYTCH</name>
<accession>A0A423VUG8</accession>
<keyword evidence="3" id="KW-1185">Reference proteome</keyword>
<comment type="caution">
    <text evidence="2">The sequence shown here is derived from an EMBL/GenBank/DDBJ whole genome shotgun (WGS) entry which is preliminary data.</text>
</comment>
<evidence type="ECO:0000256" key="1">
    <source>
        <dbReference type="SAM" id="MobiDB-lite"/>
    </source>
</evidence>
<organism evidence="2 3">
    <name type="scientific">Cytospora chrysosperma</name>
    <name type="common">Cytospora canker fungus</name>
    <name type="synonym">Sphaeria chrysosperma</name>
    <dbReference type="NCBI Taxonomy" id="252740"/>
    <lineage>
        <taxon>Eukaryota</taxon>
        <taxon>Fungi</taxon>
        <taxon>Dikarya</taxon>
        <taxon>Ascomycota</taxon>
        <taxon>Pezizomycotina</taxon>
        <taxon>Sordariomycetes</taxon>
        <taxon>Sordariomycetidae</taxon>
        <taxon>Diaporthales</taxon>
        <taxon>Cytosporaceae</taxon>
        <taxon>Cytospora</taxon>
    </lineage>
</organism>
<feature type="region of interest" description="Disordered" evidence="1">
    <location>
        <begin position="40"/>
        <end position="79"/>
    </location>
</feature>
<reference evidence="2 3" key="1">
    <citation type="submission" date="2015-09" db="EMBL/GenBank/DDBJ databases">
        <title>Host preference determinants of Valsa canker pathogens revealed by comparative genomics.</title>
        <authorList>
            <person name="Yin Z."/>
            <person name="Huang L."/>
        </authorList>
    </citation>
    <scope>NUCLEOTIDE SEQUENCE [LARGE SCALE GENOMIC DNA]</scope>
    <source>
        <strain evidence="2 3">YSFL</strain>
    </source>
</reference>
<protein>
    <submittedName>
        <fullName evidence="2">Uncharacterized protein</fullName>
    </submittedName>
</protein>
<evidence type="ECO:0000313" key="2">
    <source>
        <dbReference type="EMBL" id="ROV94720.1"/>
    </source>
</evidence>
<dbReference type="AlphaFoldDB" id="A0A423VUG8"/>